<accession>A0A261UEH1</accession>
<proteinExistence type="inferred from homology"/>
<sequence>MRPPRFRMSRHAVVPPYLLNRLARQGSPHVRACATTTLTLIGDDGSLRGAAQALARTPAARPADGAARRVHTAEGGTALPGRPVRAEGQAATGDPATDEAYDYLGATHALFAEVYGRDSIDGKGMALVGTVHYGQHYDNAFWNGAQMVFGDGDGEVFNRFTIAMDVVGHELSHGVIDHEAALVYRDQAGALNESISDVFGVLVKQYRLGHSVDQADWLIGAGLFTEAVRARGLRSMRAPGTAYDDPLLGRDPQPAHMRDFIHTEEDNGGVHLNSGIPNRAFYLAASALGGHAWEQAGRIWYDALCDPTLARDANFAAFASLTLKHAVDAGAQAAVRQAWHDVGVLP</sequence>
<comment type="caution">
    <text evidence="12">The sequence shown here is derived from an EMBL/GenBank/DDBJ whole genome shotgun (WGS) entry which is preliminary data.</text>
</comment>
<feature type="compositionally biased region" description="Low complexity" evidence="9">
    <location>
        <begin position="55"/>
        <end position="65"/>
    </location>
</feature>
<evidence type="ECO:0000313" key="12">
    <source>
        <dbReference type="EMBL" id="OZI59630.1"/>
    </source>
</evidence>
<keyword evidence="3" id="KW-0479">Metal-binding</keyword>
<keyword evidence="6 8" id="KW-0482">Metalloprotease</keyword>
<keyword evidence="13" id="KW-1185">Reference proteome</keyword>
<dbReference type="Pfam" id="PF02868">
    <property type="entry name" value="Peptidase_M4_C"/>
    <property type="match status" value="1"/>
</dbReference>
<dbReference type="InterPro" id="IPR027268">
    <property type="entry name" value="Peptidase_M4/M1_CTD_sf"/>
</dbReference>
<evidence type="ECO:0000256" key="8">
    <source>
        <dbReference type="RuleBase" id="RU366073"/>
    </source>
</evidence>
<dbReference type="InterPro" id="IPR013856">
    <property type="entry name" value="Peptidase_M4_domain"/>
</dbReference>
<dbReference type="CDD" id="cd09597">
    <property type="entry name" value="M4_TLP"/>
    <property type="match status" value="1"/>
</dbReference>
<dbReference type="EMBL" id="NEVS01000004">
    <property type="protein sequence ID" value="OZI59630.1"/>
    <property type="molecule type" value="Genomic_DNA"/>
</dbReference>
<dbReference type="PRINTS" id="PR00730">
    <property type="entry name" value="THERMOLYSIN"/>
</dbReference>
<evidence type="ECO:0000256" key="5">
    <source>
        <dbReference type="ARBA" id="ARBA00022833"/>
    </source>
</evidence>
<dbReference type="GO" id="GO:0046872">
    <property type="term" value="F:metal ion binding"/>
    <property type="evidence" value="ECO:0007669"/>
    <property type="project" value="UniProtKB-UniRule"/>
</dbReference>
<feature type="active site" description="Proton donor" evidence="7">
    <location>
        <position position="271"/>
    </location>
</feature>
<comment type="cofactor">
    <cofactor evidence="8">
        <name>Zn(2+)</name>
        <dbReference type="ChEBI" id="CHEBI:29105"/>
    </cofactor>
</comment>
<comment type="function">
    <text evidence="8">Extracellular zinc metalloprotease.</text>
</comment>
<evidence type="ECO:0000256" key="7">
    <source>
        <dbReference type="PIRSR" id="PIRSR623612-1"/>
    </source>
</evidence>
<evidence type="ECO:0000256" key="1">
    <source>
        <dbReference type="ARBA" id="ARBA00009388"/>
    </source>
</evidence>
<dbReference type="PANTHER" id="PTHR43579">
    <property type="match status" value="1"/>
</dbReference>
<name>A0A261UEH1_9BORD</name>
<dbReference type="InterPro" id="IPR023612">
    <property type="entry name" value="Peptidase_M4"/>
</dbReference>
<evidence type="ECO:0000256" key="6">
    <source>
        <dbReference type="ARBA" id="ARBA00023049"/>
    </source>
</evidence>
<dbReference type="Proteomes" id="UP000215767">
    <property type="component" value="Unassembled WGS sequence"/>
</dbReference>
<feature type="domain" description="Peptidase M4 C-terminal" evidence="11">
    <location>
        <begin position="180"/>
        <end position="344"/>
    </location>
</feature>
<feature type="region of interest" description="Disordered" evidence="9">
    <location>
        <begin position="55"/>
        <end position="93"/>
    </location>
</feature>
<reference evidence="13" key="1">
    <citation type="submission" date="2017-05" db="EMBL/GenBank/DDBJ databases">
        <title>Complete and WGS of Bordetella genogroups.</title>
        <authorList>
            <person name="Spilker T."/>
            <person name="Lipuma J."/>
        </authorList>
    </citation>
    <scope>NUCLEOTIDE SEQUENCE [LARGE SCALE GENOMIC DNA]</scope>
    <source>
        <strain evidence="13">AU8856</strain>
    </source>
</reference>
<evidence type="ECO:0000256" key="9">
    <source>
        <dbReference type="SAM" id="MobiDB-lite"/>
    </source>
</evidence>
<keyword evidence="4 8" id="KW-0378">Hydrolase</keyword>
<dbReference type="GO" id="GO:0004222">
    <property type="term" value="F:metalloendopeptidase activity"/>
    <property type="evidence" value="ECO:0007669"/>
    <property type="project" value="UniProtKB-UniRule"/>
</dbReference>
<organism evidence="12 13">
    <name type="scientific">Bordetella genomosp. 11</name>
    <dbReference type="NCBI Taxonomy" id="1416808"/>
    <lineage>
        <taxon>Bacteria</taxon>
        <taxon>Pseudomonadati</taxon>
        <taxon>Pseudomonadota</taxon>
        <taxon>Betaproteobacteria</taxon>
        <taxon>Burkholderiales</taxon>
        <taxon>Alcaligenaceae</taxon>
        <taxon>Bordetella</taxon>
    </lineage>
</organism>
<dbReference type="Gene3D" id="3.10.170.10">
    <property type="match status" value="1"/>
</dbReference>
<evidence type="ECO:0000259" key="10">
    <source>
        <dbReference type="Pfam" id="PF01447"/>
    </source>
</evidence>
<evidence type="ECO:0000256" key="3">
    <source>
        <dbReference type="ARBA" id="ARBA00022723"/>
    </source>
</evidence>
<comment type="similarity">
    <text evidence="1 8">Belongs to the peptidase M4 family.</text>
</comment>
<dbReference type="Gene3D" id="1.10.390.10">
    <property type="entry name" value="Neutral Protease Domain 2"/>
    <property type="match status" value="1"/>
</dbReference>
<dbReference type="SUPFAM" id="SSF55486">
    <property type="entry name" value="Metalloproteases ('zincins'), catalytic domain"/>
    <property type="match status" value="1"/>
</dbReference>
<dbReference type="RefSeq" id="WP_094841063.1">
    <property type="nucleotide sequence ID" value="NZ_NEVS01000004.1"/>
</dbReference>
<dbReference type="InterPro" id="IPR001570">
    <property type="entry name" value="Peptidase_M4_C_domain"/>
</dbReference>
<evidence type="ECO:0000256" key="4">
    <source>
        <dbReference type="ARBA" id="ARBA00022801"/>
    </source>
</evidence>
<keyword evidence="8" id="KW-0964">Secreted</keyword>
<evidence type="ECO:0000313" key="13">
    <source>
        <dbReference type="Proteomes" id="UP000215767"/>
    </source>
</evidence>
<gene>
    <name evidence="12" type="ORF">CAL28_08920</name>
</gene>
<dbReference type="GO" id="GO:0005576">
    <property type="term" value="C:extracellular region"/>
    <property type="evidence" value="ECO:0007669"/>
    <property type="project" value="UniProtKB-SubCell"/>
</dbReference>
<feature type="domain" description="Peptidase M4" evidence="10">
    <location>
        <begin position="97"/>
        <end position="176"/>
    </location>
</feature>
<feature type="active site" evidence="7">
    <location>
        <position position="170"/>
    </location>
</feature>
<keyword evidence="5 8" id="KW-0862">Zinc</keyword>
<dbReference type="InterPro" id="IPR052759">
    <property type="entry name" value="Metalloprotease_M4"/>
</dbReference>
<dbReference type="OrthoDB" id="5378341at2"/>
<dbReference type="PANTHER" id="PTHR43579:SF1">
    <property type="entry name" value="NEUTRAL METALLOPROTEINASE"/>
    <property type="match status" value="1"/>
</dbReference>
<dbReference type="GO" id="GO:0006508">
    <property type="term" value="P:proteolysis"/>
    <property type="evidence" value="ECO:0007669"/>
    <property type="project" value="UniProtKB-KW"/>
</dbReference>
<dbReference type="EC" id="3.4.24.-" evidence="8"/>
<keyword evidence="2 8" id="KW-0645">Protease</keyword>
<protein>
    <recommendedName>
        <fullName evidence="8">Neutral metalloproteinase</fullName>
        <ecNumber evidence="8">3.4.24.-</ecNumber>
    </recommendedName>
</protein>
<evidence type="ECO:0000256" key="2">
    <source>
        <dbReference type="ARBA" id="ARBA00022670"/>
    </source>
</evidence>
<comment type="subcellular location">
    <subcellularLocation>
        <location evidence="8">Secreted</location>
    </subcellularLocation>
</comment>
<evidence type="ECO:0000259" key="11">
    <source>
        <dbReference type="Pfam" id="PF02868"/>
    </source>
</evidence>
<dbReference type="AlphaFoldDB" id="A0A261UEH1"/>
<dbReference type="Pfam" id="PF01447">
    <property type="entry name" value="Peptidase_M4"/>
    <property type="match status" value="1"/>
</dbReference>